<protein>
    <recommendedName>
        <fullName evidence="3 15">Guanylate cyclase</fullName>
        <ecNumber evidence="3 15">4.6.1.2</ecNumber>
    </recommendedName>
</protein>
<dbReference type="InterPro" id="IPR000719">
    <property type="entry name" value="Prot_kinase_dom"/>
</dbReference>
<dbReference type="InterPro" id="IPR018297">
    <property type="entry name" value="A/G_cyclase_CS"/>
</dbReference>
<feature type="region of interest" description="Disordered" evidence="16">
    <location>
        <begin position="1156"/>
        <end position="1189"/>
    </location>
</feature>
<evidence type="ECO:0000313" key="21">
    <source>
        <dbReference type="EMBL" id="JAS36329.1"/>
    </source>
</evidence>
<dbReference type="SUPFAM" id="SSF53822">
    <property type="entry name" value="Periplasmic binding protein-like I"/>
    <property type="match status" value="1"/>
</dbReference>
<dbReference type="CDD" id="cd06370">
    <property type="entry name" value="PBP1_SAP_GC-like"/>
    <property type="match status" value="1"/>
</dbReference>
<dbReference type="CDD" id="cd14042">
    <property type="entry name" value="PK_GC-A_B"/>
    <property type="match status" value="1"/>
</dbReference>
<keyword evidence="11" id="KW-0325">Glycoprotein</keyword>
<feature type="chain" id="PRO_5008582031" description="Guanylate cyclase" evidence="17">
    <location>
        <begin position="23"/>
        <end position="1264"/>
    </location>
</feature>
<evidence type="ECO:0000256" key="3">
    <source>
        <dbReference type="ARBA" id="ARBA00012202"/>
    </source>
</evidence>
<evidence type="ECO:0000256" key="16">
    <source>
        <dbReference type="SAM" id="MobiDB-lite"/>
    </source>
</evidence>
<dbReference type="GO" id="GO:0001653">
    <property type="term" value="F:peptide receptor activity"/>
    <property type="evidence" value="ECO:0007669"/>
    <property type="project" value="TreeGrafter"/>
</dbReference>
<feature type="compositionally biased region" description="Polar residues" evidence="16">
    <location>
        <begin position="1171"/>
        <end position="1180"/>
    </location>
</feature>
<evidence type="ECO:0000256" key="9">
    <source>
        <dbReference type="ARBA" id="ARBA00023136"/>
    </source>
</evidence>
<dbReference type="Gene3D" id="3.30.70.1230">
    <property type="entry name" value="Nucleotide cyclase"/>
    <property type="match status" value="1"/>
</dbReference>
<dbReference type="SUPFAM" id="SSF56112">
    <property type="entry name" value="Protein kinase-like (PK-like)"/>
    <property type="match status" value="1"/>
</dbReference>
<comment type="similarity">
    <text evidence="14">Belongs to the adenylyl cyclase class-4/guanylyl cyclase family.</text>
</comment>
<dbReference type="GO" id="GO:0005524">
    <property type="term" value="F:ATP binding"/>
    <property type="evidence" value="ECO:0007669"/>
    <property type="project" value="InterPro"/>
</dbReference>
<dbReference type="FunFam" id="1.10.510.10:FF:000545">
    <property type="entry name" value="Guanylate cyclase"/>
    <property type="match status" value="1"/>
</dbReference>
<dbReference type="GO" id="GO:0007168">
    <property type="term" value="P:receptor guanylyl cyclase signaling pathway"/>
    <property type="evidence" value="ECO:0007669"/>
    <property type="project" value="TreeGrafter"/>
</dbReference>
<dbReference type="InterPro" id="IPR050401">
    <property type="entry name" value="Cyclic_nucleotide_synthase"/>
</dbReference>
<evidence type="ECO:0000256" key="17">
    <source>
        <dbReference type="SAM" id="SignalP"/>
    </source>
</evidence>
<keyword evidence="4" id="KW-0812">Transmembrane</keyword>
<evidence type="ECO:0000259" key="19">
    <source>
        <dbReference type="PROSITE" id="PS50125"/>
    </source>
</evidence>
<evidence type="ECO:0000259" key="18">
    <source>
        <dbReference type="PROSITE" id="PS50011"/>
    </source>
</evidence>
<keyword evidence="7" id="KW-1133">Transmembrane helix</keyword>
<dbReference type="AlphaFoldDB" id="A0A1B6EEF4"/>
<gene>
    <name evidence="21" type="ORF">g.18179</name>
    <name evidence="20" type="ORF">g.18181</name>
</gene>
<dbReference type="GO" id="GO:0005525">
    <property type="term" value="F:GTP binding"/>
    <property type="evidence" value="ECO:0007669"/>
    <property type="project" value="UniProtKB-KW"/>
</dbReference>
<dbReference type="GO" id="GO:0035556">
    <property type="term" value="P:intracellular signal transduction"/>
    <property type="evidence" value="ECO:0007669"/>
    <property type="project" value="InterPro"/>
</dbReference>
<dbReference type="FunFam" id="3.30.70.1230:FF:000019">
    <property type="entry name" value="Guanylate cyclase"/>
    <property type="match status" value="1"/>
</dbReference>
<evidence type="ECO:0000256" key="8">
    <source>
        <dbReference type="ARBA" id="ARBA00023134"/>
    </source>
</evidence>
<dbReference type="PANTHER" id="PTHR11920:SF474">
    <property type="entry name" value="RECEPTOR-TYPE GUANYLATE CYCLASE GYC76C"/>
    <property type="match status" value="1"/>
</dbReference>
<keyword evidence="8" id="KW-0342">GTP-binding</keyword>
<dbReference type="CDD" id="cd07302">
    <property type="entry name" value="CHD"/>
    <property type="match status" value="1"/>
</dbReference>
<proteinExistence type="inferred from homology"/>
<dbReference type="InterPro" id="IPR028082">
    <property type="entry name" value="Peripla_BP_I"/>
</dbReference>
<dbReference type="GO" id="GO:0004672">
    <property type="term" value="F:protein kinase activity"/>
    <property type="evidence" value="ECO:0007669"/>
    <property type="project" value="InterPro"/>
</dbReference>
<evidence type="ECO:0000256" key="15">
    <source>
        <dbReference type="RuleBase" id="RU003431"/>
    </source>
</evidence>
<evidence type="ECO:0000256" key="11">
    <source>
        <dbReference type="ARBA" id="ARBA00023180"/>
    </source>
</evidence>
<feature type="region of interest" description="Disordered" evidence="16">
    <location>
        <begin position="1106"/>
        <end position="1139"/>
    </location>
</feature>
<dbReference type="InterPro" id="IPR001828">
    <property type="entry name" value="ANF_lig-bd_rcpt"/>
</dbReference>
<evidence type="ECO:0000256" key="10">
    <source>
        <dbReference type="ARBA" id="ARBA00023170"/>
    </source>
</evidence>
<feature type="domain" description="Guanylate cyclase" evidence="19">
    <location>
        <begin position="907"/>
        <end position="1037"/>
    </location>
</feature>
<comment type="catalytic activity">
    <reaction evidence="1 15">
        <text>GTP = 3',5'-cyclic GMP + diphosphate</text>
        <dbReference type="Rhea" id="RHEA:13665"/>
        <dbReference type="ChEBI" id="CHEBI:33019"/>
        <dbReference type="ChEBI" id="CHEBI:37565"/>
        <dbReference type="ChEBI" id="CHEBI:57746"/>
        <dbReference type="EC" id="4.6.1.2"/>
    </reaction>
</comment>
<evidence type="ECO:0000256" key="5">
    <source>
        <dbReference type="ARBA" id="ARBA00022729"/>
    </source>
</evidence>
<dbReference type="Gene3D" id="1.10.510.10">
    <property type="entry name" value="Transferase(Phosphotransferase) domain 1"/>
    <property type="match status" value="1"/>
</dbReference>
<dbReference type="InterPro" id="IPR001245">
    <property type="entry name" value="Ser-Thr/Tyr_kinase_cat_dom"/>
</dbReference>
<evidence type="ECO:0000256" key="1">
    <source>
        <dbReference type="ARBA" id="ARBA00001436"/>
    </source>
</evidence>
<dbReference type="PROSITE" id="PS50125">
    <property type="entry name" value="GUANYLATE_CYCLASE_2"/>
    <property type="match status" value="1"/>
</dbReference>
<evidence type="ECO:0000256" key="13">
    <source>
        <dbReference type="ARBA" id="ARBA00023293"/>
    </source>
</evidence>
<dbReference type="PROSITE" id="PS50011">
    <property type="entry name" value="PROTEIN_KINASE_DOM"/>
    <property type="match status" value="1"/>
</dbReference>
<evidence type="ECO:0000313" key="20">
    <source>
        <dbReference type="EMBL" id="JAS29718.1"/>
    </source>
</evidence>
<dbReference type="SMART" id="SM00044">
    <property type="entry name" value="CYCc"/>
    <property type="match status" value="1"/>
</dbReference>
<dbReference type="InterPro" id="IPR001054">
    <property type="entry name" value="A/G_cyclase"/>
</dbReference>
<accession>A0A1B6EEF4</accession>
<feature type="domain" description="Protein kinase" evidence="18">
    <location>
        <begin position="560"/>
        <end position="838"/>
    </location>
</feature>
<keyword evidence="6" id="KW-0547">Nucleotide-binding</keyword>
<dbReference type="EMBL" id="GEDC01000969">
    <property type="protein sequence ID" value="JAS36329.1"/>
    <property type="molecule type" value="Transcribed_RNA"/>
</dbReference>
<keyword evidence="10" id="KW-0675">Receptor</keyword>
<dbReference type="Pfam" id="PF07714">
    <property type="entry name" value="PK_Tyr_Ser-Thr"/>
    <property type="match status" value="1"/>
</dbReference>
<keyword evidence="12 14" id="KW-0456">Lyase</keyword>
<dbReference type="Pfam" id="PF01094">
    <property type="entry name" value="ANF_receptor"/>
    <property type="match status" value="1"/>
</dbReference>
<keyword evidence="5 17" id="KW-0732">Signal</keyword>
<name>A0A1B6EEF4_9HEMI</name>
<dbReference type="GO" id="GO:0005886">
    <property type="term" value="C:plasma membrane"/>
    <property type="evidence" value="ECO:0007669"/>
    <property type="project" value="TreeGrafter"/>
</dbReference>
<keyword evidence="13 15" id="KW-0141">cGMP biosynthesis</keyword>
<evidence type="ECO:0000256" key="2">
    <source>
        <dbReference type="ARBA" id="ARBA00004479"/>
    </source>
</evidence>
<dbReference type="Pfam" id="PF00211">
    <property type="entry name" value="Guanylate_cyc"/>
    <property type="match status" value="1"/>
</dbReference>
<dbReference type="Gene3D" id="3.40.50.2300">
    <property type="match status" value="2"/>
</dbReference>
<dbReference type="SUPFAM" id="SSF55073">
    <property type="entry name" value="Nucleotide cyclase"/>
    <property type="match status" value="1"/>
</dbReference>
<keyword evidence="9" id="KW-0472">Membrane</keyword>
<sequence>MHGVSVRLLLVLLFNQLMFTSANNKTDLTIGFLTAMKGELPDRQGLGISGAITKALYDINKDEDILPDVNLVLKWNDTRGDTVVTTRVMTDMMCDGVSAFFGPEGPCYVEAVVSQSRNIPMISYRCSDDKASKIPTFARTEPPKTQVTKSVVALLRYYEWFKFTIIAESDWENVAKSLVSEAKRGNMTVQDVKQVKDKHFCCQERLACCYTVWWYEMINETRNKTRIYVFMGQPLTLIDMMVNMRAMEMFENGEYIVIYVDMMPYSPYEAQKFLWKAFDHSNNQTCSNETGFIKMARSLLVVVSTPPIQTFYKTFTEDVRKFNAKEPFNLPVFNPGLFPQQSIVTFVSIYASYLYDSIKLYAQALDQLLREQPVLNQTIIEEVAKNGTKIIETIIKRKTYESITGATIKLDENGDSEGNFSVLAFKPSDRNNHNNNRIINCPYHMIPVGQFLQGKTIPEYKLINSSMQPDWPGGHRPNMQPSCGFEHELCAKDTSSQQSGIVIASTLGVLLFCASVLTISIYRKWKIEQEIEGLLWKIEKSEIVGYYGNEVITSPSKLSLVSATSYESRCGGQIFAATGQYRNVVVRIKELKFSKKKDITRDIMKEMRLLGDIRHDNVNSFIGAVVEPMRILIVTDYCAKGSLYDIVENEDIKLDKMFITSLLNDLMKGMIYIHSSLLVCHGNLKSSNCVVTSRWVLQVTDFGLHELRQYAENDSIGEHQYYRSLFWKAPELLRDIQAPIKGTQKADVYAFAIIMHEIISRRGPFGACGEDEPKEIIKKVKQVPGPGEPPFRPNLEQLMDCEVGEEYILAVIRDCWAENPESRPDFPTIRARLKHMRDKSKNIVDQMMDMMEKYANNLEDLVNQRTLEVYEEKRKTEDLLHRMLPAPVASKLTRGFGVEPEWFDQVTIYFSDIVGFTSMSAESTPLQVVNFLNDLYTLFDRIIKGYDVYKVETIGDAYMVVSGLPIPNGDLHAGEIASMSLDLLDAVKHHRIQHRPNDTLQLRIGIHTGPVVAGVVGLTMPRYCLFGDTVNTASRMESNGEPLRIHISNQCRAALLKIGGYDIVERGLVKMKGKGEVLTYWLVGATDSCVKRREVDLGELPPLFCRPRRSPKLPGGDSRRQSSVPRGNSIDKGVPEICPGPVRRLFRESRSLDPFPDKRLDRLSPSKRSYHSLQEKNSQGLEEPRGDRVIGNGSLVNAPLLLENKRWHSLEDVPTEPYAKKLITRSSIRSWLFGLFNSTSYRNSDASLRKGGYSDLQAEKESIV</sequence>
<evidence type="ECO:0000256" key="14">
    <source>
        <dbReference type="RuleBase" id="RU000405"/>
    </source>
</evidence>
<dbReference type="GO" id="GO:0004016">
    <property type="term" value="F:adenylate cyclase activity"/>
    <property type="evidence" value="ECO:0007669"/>
    <property type="project" value="TreeGrafter"/>
</dbReference>
<evidence type="ECO:0000256" key="7">
    <source>
        <dbReference type="ARBA" id="ARBA00022989"/>
    </source>
</evidence>
<dbReference type="PROSITE" id="PS00452">
    <property type="entry name" value="GUANYLATE_CYCLASE_1"/>
    <property type="match status" value="1"/>
</dbReference>
<dbReference type="PANTHER" id="PTHR11920">
    <property type="entry name" value="GUANYLYL CYCLASE"/>
    <property type="match status" value="1"/>
</dbReference>
<dbReference type="GO" id="GO:0004383">
    <property type="term" value="F:guanylate cyclase activity"/>
    <property type="evidence" value="ECO:0007669"/>
    <property type="project" value="UniProtKB-EC"/>
</dbReference>
<organism evidence="21">
    <name type="scientific">Clastoptera arizonana</name>
    <name type="common">Arizona spittle bug</name>
    <dbReference type="NCBI Taxonomy" id="38151"/>
    <lineage>
        <taxon>Eukaryota</taxon>
        <taxon>Metazoa</taxon>
        <taxon>Ecdysozoa</taxon>
        <taxon>Arthropoda</taxon>
        <taxon>Hexapoda</taxon>
        <taxon>Insecta</taxon>
        <taxon>Pterygota</taxon>
        <taxon>Neoptera</taxon>
        <taxon>Paraneoptera</taxon>
        <taxon>Hemiptera</taxon>
        <taxon>Auchenorrhyncha</taxon>
        <taxon>Cercopoidea</taxon>
        <taxon>Clastopteridae</taxon>
        <taxon>Clastoptera</taxon>
    </lineage>
</organism>
<dbReference type="EMBL" id="GEDC01007580">
    <property type="protein sequence ID" value="JAS29718.1"/>
    <property type="molecule type" value="Transcribed_RNA"/>
</dbReference>
<reference evidence="21" key="1">
    <citation type="submission" date="2015-12" db="EMBL/GenBank/DDBJ databases">
        <title>De novo transcriptome assembly of four potential Pierce s Disease insect vectors from Arizona vineyards.</title>
        <authorList>
            <person name="Tassone E.E."/>
        </authorList>
    </citation>
    <scope>NUCLEOTIDE SEQUENCE</scope>
</reference>
<comment type="subcellular location">
    <subcellularLocation>
        <location evidence="2">Membrane</location>
        <topology evidence="2">Single-pass type I membrane protein</topology>
    </subcellularLocation>
</comment>
<evidence type="ECO:0000256" key="12">
    <source>
        <dbReference type="ARBA" id="ARBA00023239"/>
    </source>
</evidence>
<dbReference type="FunFam" id="3.40.50.2300:FF:000403">
    <property type="entry name" value="Guanylate cyclase"/>
    <property type="match status" value="1"/>
</dbReference>
<dbReference type="InterPro" id="IPR029787">
    <property type="entry name" value="Nucleotide_cyclase"/>
</dbReference>
<feature type="signal peptide" evidence="17">
    <location>
        <begin position="1"/>
        <end position="22"/>
    </location>
</feature>
<dbReference type="InterPro" id="IPR011009">
    <property type="entry name" value="Kinase-like_dom_sf"/>
</dbReference>
<evidence type="ECO:0000256" key="6">
    <source>
        <dbReference type="ARBA" id="ARBA00022741"/>
    </source>
</evidence>
<dbReference type="EC" id="4.6.1.2" evidence="3 15"/>
<evidence type="ECO:0000256" key="4">
    <source>
        <dbReference type="ARBA" id="ARBA00022692"/>
    </source>
</evidence>